<dbReference type="Gene3D" id="1.20.1280.50">
    <property type="match status" value="1"/>
</dbReference>
<reference evidence="3 4" key="1">
    <citation type="journal article" date="2021" name="Sci. Rep.">
        <title>The genome of the diatom Chaetoceros tenuissimus carries an ancient integrated fragment of an extant virus.</title>
        <authorList>
            <person name="Hongo Y."/>
            <person name="Kimura K."/>
            <person name="Takaki Y."/>
            <person name="Yoshida Y."/>
            <person name="Baba S."/>
            <person name="Kobayashi G."/>
            <person name="Nagasaki K."/>
            <person name="Hano T."/>
            <person name="Tomaru Y."/>
        </authorList>
    </citation>
    <scope>NUCLEOTIDE SEQUENCE [LARGE SCALE GENOMIC DNA]</scope>
    <source>
        <strain evidence="3 4">NIES-3715</strain>
    </source>
</reference>
<keyword evidence="4" id="KW-1185">Reference proteome</keyword>
<evidence type="ECO:0000313" key="3">
    <source>
        <dbReference type="EMBL" id="GFH48093.1"/>
    </source>
</evidence>
<dbReference type="SMART" id="SM00256">
    <property type="entry name" value="FBOX"/>
    <property type="match status" value="1"/>
</dbReference>
<dbReference type="Pfam" id="PF12937">
    <property type="entry name" value="F-box-like"/>
    <property type="match status" value="1"/>
</dbReference>
<dbReference type="PANTHER" id="PTHR47744:SF1">
    <property type="entry name" value="OS05G0526300 PROTEIN"/>
    <property type="match status" value="1"/>
</dbReference>
<dbReference type="Proteomes" id="UP001054902">
    <property type="component" value="Unassembled WGS sequence"/>
</dbReference>
<dbReference type="PANTHER" id="PTHR47744">
    <property type="entry name" value="OS05G0526300 PROTEIN"/>
    <property type="match status" value="1"/>
</dbReference>
<comment type="caution">
    <text evidence="3">The sequence shown here is derived from an EMBL/GenBank/DDBJ whole genome shotgun (WGS) entry which is preliminary data.</text>
</comment>
<protein>
    <recommendedName>
        <fullName evidence="2">C2H2-type domain-containing protein</fullName>
    </recommendedName>
</protein>
<evidence type="ECO:0000259" key="2">
    <source>
        <dbReference type="PROSITE" id="PS00028"/>
    </source>
</evidence>
<keyword evidence="1" id="KW-0175">Coiled coil</keyword>
<dbReference type="InterPro" id="IPR036047">
    <property type="entry name" value="F-box-like_dom_sf"/>
</dbReference>
<organism evidence="3 4">
    <name type="scientific">Chaetoceros tenuissimus</name>
    <dbReference type="NCBI Taxonomy" id="426638"/>
    <lineage>
        <taxon>Eukaryota</taxon>
        <taxon>Sar</taxon>
        <taxon>Stramenopiles</taxon>
        <taxon>Ochrophyta</taxon>
        <taxon>Bacillariophyta</taxon>
        <taxon>Coscinodiscophyceae</taxon>
        <taxon>Chaetocerotophycidae</taxon>
        <taxon>Chaetocerotales</taxon>
        <taxon>Chaetocerotaceae</taxon>
        <taxon>Chaetoceros</taxon>
    </lineage>
</organism>
<evidence type="ECO:0000256" key="1">
    <source>
        <dbReference type="SAM" id="Coils"/>
    </source>
</evidence>
<feature type="domain" description="C2H2-type" evidence="2">
    <location>
        <begin position="811"/>
        <end position="833"/>
    </location>
</feature>
<evidence type="ECO:0000313" key="4">
    <source>
        <dbReference type="Proteomes" id="UP001054902"/>
    </source>
</evidence>
<proteinExistence type="predicted"/>
<gene>
    <name evidence="3" type="ORF">CTEN210_04569</name>
</gene>
<sequence length="872" mass="102278">MQNKISKLAEKIRANIHPTNFETETVENSRKQIKELFLSALQLSFTTNNSFNENKHVQYDSNTLFHLLFYKRERDRVHRQQMNYYSIGINWVHLCKDHDSQRRNETYLKQQEEGYGIRNRNHTTLELTIEALLDASVIPPCLTGAIVEGLFITCIEVFSSFSSSLGRIQLEPKQNIPSSLRLLQNTMQLLLQKAPIVNISKKLEMYVFTFVMGTIRSEIKRPFTVHHDASRCIQDIIRNYNTLKSHTVLSIMNDLILMRNARDMNGNIVKIRNRIHTNALINPLLCLIREIDDMDIFLLKAEQEDKCHDQFHIPCRNCRFKLSNHEHCNRKRQKTLSNQQLHDELSDEEDPFARLYSSKKAYDRSLEVSIKSKLEFKKIIGANGDEQNERPHVTCMYCTNQEKSTSGRITALSIKMVEFRQHLYRLYFEVLQREFHRNGAYDSVLLSSIFRFAIQYHKSPSTRLCAIYAADVLGIQHGYMQYITYIGKFLNNELERLLDSETIRICIHIYCEVITETSVFEDASACWSALEPLLEVVLTIHEESKQITEENILQEIVDEALKAIGNLLAKRHYIFEKTNMDKTLAMSFNSFALRFSEEFERREHWIDNMMPAPMQSQIESTLQKLGILSFCQTYDSKSSTKITKEIWSYDPSCSIRASNLRMGPILAQKSIFSNDTVQNQHHLPSKRQVREREDSLCGEPIINVINDDITHLIFSFLGYKLLARASAVCKCWQSIANNNLFWESFFIRRFKPRFLHSLLDANVNTNIKSLFISRYCQYGNNINWREQFNRSKHTEAQLKTKITNGFRHYQCRVFGCNVVIKKKESEEKHMQKHRRDVEKKVIVILRAEERKVQREKQRKKKVLEKQKGKEKS</sequence>
<dbReference type="SUPFAM" id="SSF81383">
    <property type="entry name" value="F-box domain"/>
    <property type="match status" value="1"/>
</dbReference>
<accession>A0AAD3H2W6</accession>
<dbReference type="EMBL" id="BLLK01000027">
    <property type="protein sequence ID" value="GFH48093.1"/>
    <property type="molecule type" value="Genomic_DNA"/>
</dbReference>
<name>A0AAD3H2W6_9STRA</name>
<feature type="coiled-coil region" evidence="1">
    <location>
        <begin position="820"/>
        <end position="865"/>
    </location>
</feature>
<dbReference type="PROSITE" id="PS00028">
    <property type="entry name" value="ZINC_FINGER_C2H2_1"/>
    <property type="match status" value="1"/>
</dbReference>
<dbReference type="AlphaFoldDB" id="A0AAD3H2W6"/>
<dbReference type="InterPro" id="IPR001810">
    <property type="entry name" value="F-box_dom"/>
</dbReference>
<dbReference type="InterPro" id="IPR013087">
    <property type="entry name" value="Znf_C2H2_type"/>
</dbReference>